<accession>A0A699HQZ3</accession>
<dbReference type="Pfam" id="PF24626">
    <property type="entry name" value="SH3_Tf2-1"/>
    <property type="match status" value="1"/>
</dbReference>
<dbReference type="InterPro" id="IPR000477">
    <property type="entry name" value="RT_dom"/>
</dbReference>
<dbReference type="InterPro" id="IPR056924">
    <property type="entry name" value="SH3_Tf2-1"/>
</dbReference>
<keyword evidence="5" id="KW-0695">RNA-directed DNA polymerase</keyword>
<dbReference type="Gene3D" id="1.10.340.70">
    <property type="match status" value="1"/>
</dbReference>
<protein>
    <submittedName>
        <fullName evidence="5">Putative reverse transcriptase domain-containing protein</fullName>
    </submittedName>
</protein>
<name>A0A699HQZ3_TANCI</name>
<dbReference type="InterPro" id="IPR043502">
    <property type="entry name" value="DNA/RNA_pol_sf"/>
</dbReference>
<proteinExistence type="predicted"/>
<dbReference type="Gene3D" id="3.30.70.270">
    <property type="match status" value="1"/>
</dbReference>
<feature type="coiled-coil region" evidence="1">
    <location>
        <begin position="339"/>
        <end position="366"/>
    </location>
</feature>
<evidence type="ECO:0000259" key="3">
    <source>
        <dbReference type="Pfam" id="PF17921"/>
    </source>
</evidence>
<dbReference type="InterPro" id="IPR043128">
    <property type="entry name" value="Rev_trsase/Diguanyl_cyclase"/>
</dbReference>
<gene>
    <name evidence="5" type="ORF">Tci_433538</name>
</gene>
<dbReference type="PANTHER" id="PTHR24559">
    <property type="entry name" value="TRANSPOSON TY3-I GAG-POL POLYPROTEIN"/>
    <property type="match status" value="1"/>
</dbReference>
<keyword evidence="1" id="KW-0175">Coiled coil</keyword>
<dbReference type="Gene3D" id="3.10.10.10">
    <property type="entry name" value="HIV Type 1 Reverse Transcriptase, subunit A, domain 1"/>
    <property type="match status" value="2"/>
</dbReference>
<dbReference type="AlphaFoldDB" id="A0A699HQZ3"/>
<feature type="domain" description="Tf2-1-like SH3-like" evidence="4">
    <location>
        <begin position="376"/>
        <end position="412"/>
    </location>
</feature>
<dbReference type="InterPro" id="IPR041588">
    <property type="entry name" value="Integrase_H2C2"/>
</dbReference>
<reference evidence="5" key="1">
    <citation type="journal article" date="2019" name="Sci. Rep.">
        <title>Draft genome of Tanacetum cinerariifolium, the natural source of mosquito coil.</title>
        <authorList>
            <person name="Yamashiro T."/>
            <person name="Shiraishi A."/>
            <person name="Satake H."/>
            <person name="Nakayama K."/>
        </authorList>
    </citation>
    <scope>NUCLEOTIDE SEQUENCE</scope>
</reference>
<sequence length="477" mass="55808">MKNIQPLMESHEGFTKIVRLTPLELQELKEQLQELLDRGFIRPSVSPWGAPVLFSKILLKNRFKVWLSSVAVRSEDIPRTAFRTRYGHYEFLVMPFGLTNALAVFMDLMNRVFHDYLDKSVVFFIDDILVCCTSMEEHEQHLRAVLGILREKKLYAKFSKCEFWLERVSFLGHVVSAKGIEVDTAKVEAVTNWPRPKSVTEGVKFEWNDEREKCFKELKKILVTASDLKQNFWWNGMKKDVAEFVAKCLTCQKVKIEHQRASGLLQQLKIPVWKWENITMDLVTGLSKTLRKNDSIWVVVDRLTKSAHFLAIRKGYSASKYPICWNEIGEEIIEGPELVRITNEKVEVAKEKLKEARSRQKSYADKHRCTLDFKPGDHVFLKVSPWKGVQRFGIKGKLSPRFIGPFEVLEKAREYPLDKIRKDLSCEEAEAILAREERIMRRKTIPFVKVLSKNHSEREATWKLEESIRERYPRLFD</sequence>
<keyword evidence="5" id="KW-0808">Transferase</keyword>
<dbReference type="EMBL" id="BKCJ010193791">
    <property type="protein sequence ID" value="GEY61564.1"/>
    <property type="molecule type" value="Genomic_DNA"/>
</dbReference>
<evidence type="ECO:0000259" key="4">
    <source>
        <dbReference type="Pfam" id="PF24626"/>
    </source>
</evidence>
<dbReference type="Pfam" id="PF17921">
    <property type="entry name" value="Integrase_H2C2"/>
    <property type="match status" value="1"/>
</dbReference>
<evidence type="ECO:0000256" key="1">
    <source>
        <dbReference type="SAM" id="Coils"/>
    </source>
</evidence>
<dbReference type="Pfam" id="PF00078">
    <property type="entry name" value="RVT_1"/>
    <property type="match status" value="1"/>
</dbReference>
<dbReference type="CDD" id="cd01647">
    <property type="entry name" value="RT_LTR"/>
    <property type="match status" value="1"/>
</dbReference>
<dbReference type="PANTHER" id="PTHR24559:SF444">
    <property type="entry name" value="REVERSE TRANSCRIPTASE DOMAIN-CONTAINING PROTEIN"/>
    <property type="match status" value="1"/>
</dbReference>
<comment type="caution">
    <text evidence="5">The sequence shown here is derived from an EMBL/GenBank/DDBJ whole genome shotgun (WGS) entry which is preliminary data.</text>
</comment>
<organism evidence="5">
    <name type="scientific">Tanacetum cinerariifolium</name>
    <name type="common">Dalmatian daisy</name>
    <name type="synonym">Chrysanthemum cinerariifolium</name>
    <dbReference type="NCBI Taxonomy" id="118510"/>
    <lineage>
        <taxon>Eukaryota</taxon>
        <taxon>Viridiplantae</taxon>
        <taxon>Streptophyta</taxon>
        <taxon>Embryophyta</taxon>
        <taxon>Tracheophyta</taxon>
        <taxon>Spermatophyta</taxon>
        <taxon>Magnoliopsida</taxon>
        <taxon>eudicotyledons</taxon>
        <taxon>Gunneridae</taxon>
        <taxon>Pentapetalae</taxon>
        <taxon>asterids</taxon>
        <taxon>campanulids</taxon>
        <taxon>Asterales</taxon>
        <taxon>Asteraceae</taxon>
        <taxon>Asteroideae</taxon>
        <taxon>Anthemideae</taxon>
        <taxon>Anthemidinae</taxon>
        <taxon>Tanacetum</taxon>
    </lineage>
</organism>
<evidence type="ECO:0000313" key="5">
    <source>
        <dbReference type="EMBL" id="GEY61564.1"/>
    </source>
</evidence>
<feature type="domain" description="Integrase zinc-binding" evidence="3">
    <location>
        <begin position="224"/>
        <end position="255"/>
    </location>
</feature>
<dbReference type="InterPro" id="IPR053134">
    <property type="entry name" value="RNA-dir_DNA_polymerase"/>
</dbReference>
<dbReference type="FunFam" id="3.30.70.270:FF:000003">
    <property type="entry name" value="Transposon Ty3-G Gag-Pol polyprotein"/>
    <property type="match status" value="1"/>
</dbReference>
<feature type="domain" description="Reverse transcriptase" evidence="2">
    <location>
        <begin position="69"/>
        <end position="174"/>
    </location>
</feature>
<dbReference type="SUPFAM" id="SSF56672">
    <property type="entry name" value="DNA/RNA polymerases"/>
    <property type="match status" value="1"/>
</dbReference>
<evidence type="ECO:0000259" key="2">
    <source>
        <dbReference type="Pfam" id="PF00078"/>
    </source>
</evidence>
<dbReference type="GO" id="GO:0003964">
    <property type="term" value="F:RNA-directed DNA polymerase activity"/>
    <property type="evidence" value="ECO:0007669"/>
    <property type="project" value="UniProtKB-KW"/>
</dbReference>
<keyword evidence="5" id="KW-0548">Nucleotidyltransferase</keyword>